<dbReference type="SUPFAM" id="SSF143100">
    <property type="entry name" value="TTHA1013/TTHA0281-like"/>
    <property type="match status" value="1"/>
</dbReference>
<protein>
    <recommendedName>
        <fullName evidence="1">DUF1902 domain-containing protein</fullName>
    </recommendedName>
</protein>
<accession>A0A1G7TMP2</accession>
<dbReference type="EMBL" id="FNCS01000002">
    <property type="protein sequence ID" value="SDG36613.1"/>
    <property type="molecule type" value="Genomic_DNA"/>
</dbReference>
<dbReference type="Gene3D" id="3.30.2390.10">
    <property type="entry name" value="TTHA1013-like"/>
    <property type="match status" value="1"/>
</dbReference>
<dbReference type="Proteomes" id="UP000199495">
    <property type="component" value="Unassembled WGS sequence"/>
</dbReference>
<sequence length="81" mass="8710">MHSIIVVRADWDDEAGVWVATSSDIDGLALEAASVDALYDKVANALPDLLELNNNGDFDLGHDVPFHMVAAKTGRIPALQH</sequence>
<dbReference type="STRING" id="440168.SAMN04487974_102232"/>
<reference evidence="2 3" key="1">
    <citation type="submission" date="2016-10" db="EMBL/GenBank/DDBJ databases">
        <authorList>
            <person name="de Groot N.N."/>
        </authorList>
    </citation>
    <scope>NUCLEOTIDE SEQUENCE [LARGE SCALE GENOMIC DNA]</scope>
    <source>
        <strain evidence="2 3">CGMCC 1.10267</strain>
    </source>
</reference>
<dbReference type="InterPro" id="IPR035069">
    <property type="entry name" value="TTHA1013/TTHA0281-like"/>
</dbReference>
<organism evidence="2 3">
    <name type="scientific">Pelagibacterium luteolum</name>
    <dbReference type="NCBI Taxonomy" id="440168"/>
    <lineage>
        <taxon>Bacteria</taxon>
        <taxon>Pseudomonadati</taxon>
        <taxon>Pseudomonadota</taxon>
        <taxon>Alphaproteobacteria</taxon>
        <taxon>Hyphomicrobiales</taxon>
        <taxon>Devosiaceae</taxon>
        <taxon>Pelagibacterium</taxon>
    </lineage>
</organism>
<dbReference type="Pfam" id="PF08972">
    <property type="entry name" value="DUF1902"/>
    <property type="match status" value="1"/>
</dbReference>
<dbReference type="RefSeq" id="WP_090592935.1">
    <property type="nucleotide sequence ID" value="NZ_FNCS01000002.1"/>
</dbReference>
<dbReference type="OrthoDB" id="361917at2"/>
<feature type="domain" description="DUF1902" evidence="1">
    <location>
        <begin position="5"/>
        <end position="75"/>
    </location>
</feature>
<keyword evidence="3" id="KW-1185">Reference proteome</keyword>
<gene>
    <name evidence="2" type="ORF">SAMN04487974_102232</name>
</gene>
<dbReference type="AlphaFoldDB" id="A0A1G7TMP2"/>
<evidence type="ECO:0000313" key="2">
    <source>
        <dbReference type="EMBL" id="SDG36613.1"/>
    </source>
</evidence>
<evidence type="ECO:0000313" key="3">
    <source>
        <dbReference type="Proteomes" id="UP000199495"/>
    </source>
</evidence>
<dbReference type="InterPro" id="IPR015066">
    <property type="entry name" value="DUF1902"/>
</dbReference>
<proteinExistence type="predicted"/>
<name>A0A1G7TMP2_9HYPH</name>
<evidence type="ECO:0000259" key="1">
    <source>
        <dbReference type="Pfam" id="PF08972"/>
    </source>
</evidence>